<dbReference type="PANTHER" id="PTHR33442:SF5">
    <property type="entry name" value="BIFUNCTIONAL TRANS-3-HYDROXY-L-PROLINE DEHYDRATASE_2-EPIMERASE"/>
    <property type="match status" value="1"/>
</dbReference>
<dbReference type="PATRIC" id="fig|1429439.4.peg.6088"/>
<dbReference type="Proteomes" id="UP000019140">
    <property type="component" value="Unassembled WGS sequence"/>
</dbReference>
<keyword evidence="3" id="KW-1185">Reference proteome</keyword>
<accession>W4LWN2</accession>
<reference evidence="2 3" key="1">
    <citation type="journal article" date="2014" name="Nature">
        <title>An environmental bacterial taxon with a large and distinct metabolic repertoire.</title>
        <authorList>
            <person name="Wilson M.C."/>
            <person name="Mori T."/>
            <person name="Ruckert C."/>
            <person name="Uria A.R."/>
            <person name="Helf M.J."/>
            <person name="Takada K."/>
            <person name="Gernert C."/>
            <person name="Steffens U.A."/>
            <person name="Heycke N."/>
            <person name="Schmitt S."/>
            <person name="Rinke C."/>
            <person name="Helfrich E.J."/>
            <person name="Brachmann A.O."/>
            <person name="Gurgui C."/>
            <person name="Wakimoto T."/>
            <person name="Kracht M."/>
            <person name="Crusemann M."/>
            <person name="Hentschel U."/>
            <person name="Abe I."/>
            <person name="Matsunaga S."/>
            <person name="Kalinowski J."/>
            <person name="Takeyama H."/>
            <person name="Piel J."/>
        </authorList>
    </citation>
    <scope>NUCLEOTIDE SEQUENCE [LARGE SCALE GENOMIC DNA]</scope>
    <source>
        <strain evidence="3">TSY2</strain>
    </source>
</reference>
<dbReference type="Pfam" id="PF05544">
    <property type="entry name" value="Pro_racemase"/>
    <property type="match status" value="1"/>
</dbReference>
<dbReference type="PIRSF" id="PIRSF029792">
    <property type="entry name" value="Pro_racemase"/>
    <property type="match status" value="1"/>
</dbReference>
<evidence type="ECO:0000256" key="1">
    <source>
        <dbReference type="ARBA" id="ARBA00007529"/>
    </source>
</evidence>
<protein>
    <submittedName>
        <fullName evidence="2">Proline racemase</fullName>
    </submittedName>
</protein>
<dbReference type="PANTHER" id="PTHR33442">
    <property type="entry name" value="TRANS-3-HYDROXY-L-PROLINE DEHYDRATASE"/>
    <property type="match status" value="1"/>
</dbReference>
<dbReference type="SFLD" id="SFLDS00028">
    <property type="entry name" value="Proline_Racemase"/>
    <property type="match status" value="1"/>
</dbReference>
<name>W4LWN2_9BACT</name>
<dbReference type="HOGENOM" id="CLU_036729_0_0_7"/>
<gene>
    <name evidence="2" type="ORF">ETSY2_36080</name>
</gene>
<dbReference type="InterPro" id="IPR008794">
    <property type="entry name" value="Pro_racemase_fam"/>
</dbReference>
<dbReference type="Gene3D" id="3.10.310.10">
    <property type="entry name" value="Diaminopimelate Epimerase, Chain A, domain 1"/>
    <property type="match status" value="2"/>
</dbReference>
<evidence type="ECO:0000313" key="3">
    <source>
        <dbReference type="Proteomes" id="UP000019140"/>
    </source>
</evidence>
<comment type="similarity">
    <text evidence="1">Belongs to the proline racemase family.</text>
</comment>
<dbReference type="AlphaFoldDB" id="W4LWN2"/>
<dbReference type="FunFam" id="3.10.310.10:FF:000005">
    <property type="entry name" value="Proline racemase"/>
    <property type="match status" value="1"/>
</dbReference>
<dbReference type="GO" id="GO:0047580">
    <property type="term" value="F:4-hydroxyproline epimerase activity"/>
    <property type="evidence" value="ECO:0007669"/>
    <property type="project" value="TreeGrafter"/>
</dbReference>
<sequence length="341" mass="36911">MMRFTHLVSAIDTHAAGEPTRVVLSGLPPIPGDTMAAKKHYMAEHLDHFRTLLMQEPRGHRDMFGAILTSPTTQHAQYGVLFMDSGGYLDMCGHGVISLATMLIETGMIAPIEPETVVVFDTAAGRVESRAKVEGQHVVDVSVTNVASFLYDRDVEIDLPDVGCVTIDVAFGGNFFAMVRADRLGLSVHPAHLGQLTRFGMLINQATNAKLHVIHPTQPHIRTVALTEIYEPPTPVTPHVKSAVIFGHGQVDRSPCGTGISAAMATLYARSEFTLDEVLVSESLIGTRFRGNLLREVPLGKFVAVEPVFSGQAYITGIQQFVAAPDDPVKYGFKLGNPSPC</sequence>
<evidence type="ECO:0000313" key="2">
    <source>
        <dbReference type="EMBL" id="ETX02176.1"/>
    </source>
</evidence>
<organism evidence="2 3">
    <name type="scientific">Candidatus Entotheonella gemina</name>
    <dbReference type="NCBI Taxonomy" id="1429439"/>
    <lineage>
        <taxon>Bacteria</taxon>
        <taxon>Pseudomonadati</taxon>
        <taxon>Nitrospinota/Tectimicrobiota group</taxon>
        <taxon>Candidatus Tectimicrobiota</taxon>
        <taxon>Candidatus Entotheonellia</taxon>
        <taxon>Candidatus Entotheonellales</taxon>
        <taxon>Candidatus Entotheonellaceae</taxon>
        <taxon>Candidatus Entotheonella</taxon>
    </lineage>
</organism>
<proteinExistence type="inferred from homology"/>
<dbReference type="SUPFAM" id="SSF54506">
    <property type="entry name" value="Diaminopimelate epimerase-like"/>
    <property type="match status" value="1"/>
</dbReference>
<dbReference type="EMBL" id="AZHX01001558">
    <property type="protein sequence ID" value="ETX02176.1"/>
    <property type="molecule type" value="Genomic_DNA"/>
</dbReference>
<comment type="caution">
    <text evidence="2">The sequence shown here is derived from an EMBL/GenBank/DDBJ whole genome shotgun (WGS) entry which is preliminary data.</text>
</comment>